<dbReference type="Proteomes" id="UP000708208">
    <property type="component" value="Unassembled WGS sequence"/>
</dbReference>
<evidence type="ECO:0000313" key="2">
    <source>
        <dbReference type="EMBL" id="CAG7833026.1"/>
    </source>
</evidence>
<proteinExistence type="predicted"/>
<name>A0A8J2Q4A9_9HEXA</name>
<feature type="region of interest" description="Disordered" evidence="1">
    <location>
        <begin position="1"/>
        <end position="59"/>
    </location>
</feature>
<feature type="compositionally biased region" description="Polar residues" evidence="1">
    <location>
        <begin position="14"/>
        <end position="24"/>
    </location>
</feature>
<sequence length="59" mass="5812">MGAKLSRLEEAQVQAEQQIGNKNKSTTLSPKPSGGPGGITTSKPGSGGTSSPSPGKSTT</sequence>
<gene>
    <name evidence="2" type="ORF">AFUS01_LOCUS42678</name>
</gene>
<organism evidence="2 3">
    <name type="scientific">Allacma fusca</name>
    <dbReference type="NCBI Taxonomy" id="39272"/>
    <lineage>
        <taxon>Eukaryota</taxon>
        <taxon>Metazoa</taxon>
        <taxon>Ecdysozoa</taxon>
        <taxon>Arthropoda</taxon>
        <taxon>Hexapoda</taxon>
        <taxon>Collembola</taxon>
        <taxon>Symphypleona</taxon>
        <taxon>Sminthuridae</taxon>
        <taxon>Allacma</taxon>
    </lineage>
</organism>
<feature type="compositionally biased region" description="Basic and acidic residues" evidence="1">
    <location>
        <begin position="1"/>
        <end position="10"/>
    </location>
</feature>
<keyword evidence="3" id="KW-1185">Reference proteome</keyword>
<dbReference type="EMBL" id="CAJVCH010568170">
    <property type="protein sequence ID" value="CAG7833026.1"/>
    <property type="molecule type" value="Genomic_DNA"/>
</dbReference>
<comment type="caution">
    <text evidence="2">The sequence shown here is derived from an EMBL/GenBank/DDBJ whole genome shotgun (WGS) entry which is preliminary data.</text>
</comment>
<evidence type="ECO:0000256" key="1">
    <source>
        <dbReference type="SAM" id="MobiDB-lite"/>
    </source>
</evidence>
<reference evidence="2" key="1">
    <citation type="submission" date="2021-06" db="EMBL/GenBank/DDBJ databases">
        <authorList>
            <person name="Hodson N. C."/>
            <person name="Mongue J. A."/>
            <person name="Jaron S. K."/>
        </authorList>
    </citation>
    <scope>NUCLEOTIDE SEQUENCE</scope>
</reference>
<accession>A0A8J2Q4A9</accession>
<feature type="compositionally biased region" description="Low complexity" evidence="1">
    <location>
        <begin position="39"/>
        <end position="59"/>
    </location>
</feature>
<evidence type="ECO:0000313" key="3">
    <source>
        <dbReference type="Proteomes" id="UP000708208"/>
    </source>
</evidence>
<feature type="non-terminal residue" evidence="2">
    <location>
        <position position="1"/>
    </location>
</feature>
<protein>
    <submittedName>
        <fullName evidence="2">Uncharacterized protein</fullName>
    </submittedName>
</protein>
<dbReference type="AlphaFoldDB" id="A0A8J2Q4A9"/>